<proteinExistence type="predicted"/>
<reference evidence="2" key="1">
    <citation type="submission" date="2013-08" db="EMBL/GenBank/DDBJ databases">
        <authorList>
            <person name="Mendez C."/>
            <person name="Richter M."/>
            <person name="Ferrer M."/>
            <person name="Sanchez J."/>
        </authorList>
    </citation>
    <scope>NUCLEOTIDE SEQUENCE</scope>
</reference>
<dbReference type="Pfam" id="PF05016">
    <property type="entry name" value="ParE_toxin"/>
    <property type="match status" value="1"/>
</dbReference>
<dbReference type="SUPFAM" id="SSF143011">
    <property type="entry name" value="RelE-like"/>
    <property type="match status" value="1"/>
</dbReference>
<comment type="caution">
    <text evidence="2">The sequence shown here is derived from an EMBL/GenBank/DDBJ whole genome shotgun (WGS) entry which is preliminary data.</text>
</comment>
<gene>
    <name evidence="2" type="ORF">B2A_07063</name>
</gene>
<dbReference type="InterPro" id="IPR035093">
    <property type="entry name" value="RelE/ParE_toxin_dom_sf"/>
</dbReference>
<evidence type="ECO:0000313" key="2">
    <source>
        <dbReference type="EMBL" id="EQD51066.1"/>
    </source>
</evidence>
<protein>
    <submittedName>
        <fullName evidence="2">Stability protein StbE</fullName>
    </submittedName>
</protein>
<dbReference type="AlphaFoldDB" id="T0ZS12"/>
<organism evidence="2">
    <name type="scientific">mine drainage metagenome</name>
    <dbReference type="NCBI Taxonomy" id="410659"/>
    <lineage>
        <taxon>unclassified sequences</taxon>
        <taxon>metagenomes</taxon>
        <taxon>ecological metagenomes</taxon>
    </lineage>
</organism>
<evidence type="ECO:0000256" key="1">
    <source>
        <dbReference type="ARBA" id="ARBA00022649"/>
    </source>
</evidence>
<dbReference type="EMBL" id="AUZZ01005053">
    <property type="protein sequence ID" value="EQD51066.1"/>
    <property type="molecule type" value="Genomic_DNA"/>
</dbReference>
<dbReference type="Gene3D" id="3.30.2310.20">
    <property type="entry name" value="RelE-like"/>
    <property type="match status" value="1"/>
</dbReference>
<dbReference type="InterPro" id="IPR007712">
    <property type="entry name" value="RelE/ParE_toxin"/>
</dbReference>
<keyword evidence="1" id="KW-1277">Toxin-antitoxin system</keyword>
<accession>T0ZS12</accession>
<dbReference type="PANTHER" id="PTHR35601:SF1">
    <property type="entry name" value="TOXIN RELE"/>
    <property type="match status" value="1"/>
</dbReference>
<reference evidence="2" key="2">
    <citation type="journal article" date="2014" name="ISME J.">
        <title>Microbial stratification in low pH oxic and suboxic macroscopic growths along an acid mine drainage.</title>
        <authorList>
            <person name="Mendez-Garcia C."/>
            <person name="Mesa V."/>
            <person name="Sprenger R.R."/>
            <person name="Richter M."/>
            <person name="Diez M.S."/>
            <person name="Solano J."/>
            <person name="Bargiela R."/>
            <person name="Golyshina O.V."/>
            <person name="Manteca A."/>
            <person name="Ramos J.L."/>
            <person name="Gallego J.R."/>
            <person name="Llorente I."/>
            <person name="Martins Dos Santos V.A."/>
            <person name="Jensen O.N."/>
            <person name="Pelaez A.I."/>
            <person name="Sanchez J."/>
            <person name="Ferrer M."/>
        </authorList>
    </citation>
    <scope>NUCLEOTIDE SEQUENCE</scope>
</reference>
<dbReference type="PANTHER" id="PTHR35601">
    <property type="entry name" value="TOXIN RELE"/>
    <property type="match status" value="1"/>
</dbReference>
<name>T0ZS12_9ZZZZ</name>
<sequence length="137" mass="15450">MTSSEQRPKHKYRLLFHPEALKEWNALDGSIKKPLKKLLGKRLDNPHVPGGSLHSDLIGCYKIKLNKQGVRLVYRVEDNALIVMVMAVDRREESLVYRSALARLVDTVKTLANTAKTALAREAPARPVSRPSNRAKK</sequence>